<feature type="transmembrane region" description="Helical" evidence="1">
    <location>
        <begin position="55"/>
        <end position="83"/>
    </location>
</feature>
<keyword evidence="1" id="KW-0812">Transmembrane</keyword>
<feature type="transmembrane region" description="Helical" evidence="1">
    <location>
        <begin position="12"/>
        <end position="35"/>
    </location>
</feature>
<evidence type="ECO:0000313" key="3">
    <source>
        <dbReference type="Proteomes" id="UP001607125"/>
    </source>
</evidence>
<dbReference type="Pfam" id="PF10754">
    <property type="entry name" value="DUF2569"/>
    <property type="match status" value="1"/>
</dbReference>
<dbReference type="EMBL" id="JBIHSF010000008">
    <property type="protein sequence ID" value="MFH0261398.1"/>
    <property type="molecule type" value="Genomic_DNA"/>
</dbReference>
<keyword evidence="3" id="KW-1185">Reference proteome</keyword>
<evidence type="ECO:0000256" key="1">
    <source>
        <dbReference type="SAM" id="Phobius"/>
    </source>
</evidence>
<protein>
    <submittedName>
        <fullName evidence="2">DUF2569 domain-containing protein</fullName>
    </submittedName>
</protein>
<gene>
    <name evidence="2" type="ORF">ACGRH2_13405</name>
</gene>
<accession>A0ABW7IIF2</accession>
<keyword evidence="1" id="KW-1133">Transmembrane helix</keyword>
<evidence type="ECO:0000313" key="2">
    <source>
        <dbReference type="EMBL" id="MFH0261398.1"/>
    </source>
</evidence>
<sequence length="300" mass="33844">MSNSELKGLSGWLILVAIGVVVTPIRLYFSTFPMYGDIFSNGSWYFLTNQSSTGYVSGFAPLLIIEMAINLFLVSGFIYLAFLFFSKRSTFPKTYITLIVFSLIHVLVNASMTQWIFPEQPFFDAATSKAFITGVISALIWIPYMIRSKRVKNTFTVEHNNISIVKHMMIIFVCLGIPYSLYITSIKTEPKITSVKQQLIEIANKVNKTLPQMLDSETKLDSVSASGHELQYRYILVNYNSVDLDADLLTSNMRPNLVSSACSTEAILNFLNEDVLIKYSYFDKLGVHVTSIDIKKSDCD</sequence>
<keyword evidence="1" id="KW-0472">Membrane</keyword>
<dbReference type="RefSeq" id="WP_394629287.1">
    <property type="nucleotide sequence ID" value="NZ_JBIHSF010000008.1"/>
</dbReference>
<feature type="transmembrane region" description="Helical" evidence="1">
    <location>
        <begin position="129"/>
        <end position="146"/>
    </location>
</feature>
<feature type="transmembrane region" description="Helical" evidence="1">
    <location>
        <begin position="95"/>
        <end position="117"/>
    </location>
</feature>
<dbReference type="Gene3D" id="3.30.300.250">
    <property type="match status" value="1"/>
</dbReference>
<reference evidence="2 3" key="1">
    <citation type="submission" date="2024-10" db="EMBL/GenBank/DDBJ databases">
        <authorList>
            <person name="Yibar A."/>
            <person name="Saticioglu I.B."/>
            <person name="Duman M."/>
            <person name="Ajmi N."/>
            <person name="Gurler F."/>
            <person name="Ay H."/>
            <person name="Onuk E."/>
            <person name="Guler S."/>
            <person name="Romalde J.L."/>
        </authorList>
    </citation>
    <scope>NUCLEOTIDE SEQUENCE [LARGE SCALE GENOMIC DNA]</scope>
    <source>
        <strain evidence="2 3">1-TCBS-B</strain>
    </source>
</reference>
<feature type="transmembrane region" description="Helical" evidence="1">
    <location>
        <begin position="167"/>
        <end position="184"/>
    </location>
</feature>
<name>A0ABW7IIF2_9VIBR</name>
<comment type="caution">
    <text evidence="2">The sequence shown here is derived from an EMBL/GenBank/DDBJ whole genome shotgun (WGS) entry which is preliminary data.</text>
</comment>
<proteinExistence type="predicted"/>
<dbReference type="InterPro" id="IPR019690">
    <property type="entry name" value="DUF2569"/>
</dbReference>
<dbReference type="Proteomes" id="UP001607125">
    <property type="component" value="Unassembled WGS sequence"/>
</dbReference>
<organism evidence="2 3">
    <name type="scientific">Vibrio barjaei</name>
    <dbReference type="NCBI Taxonomy" id="1676683"/>
    <lineage>
        <taxon>Bacteria</taxon>
        <taxon>Pseudomonadati</taxon>
        <taxon>Pseudomonadota</taxon>
        <taxon>Gammaproteobacteria</taxon>
        <taxon>Vibrionales</taxon>
        <taxon>Vibrionaceae</taxon>
        <taxon>Vibrio</taxon>
    </lineage>
</organism>